<dbReference type="Proteomes" id="UP000504636">
    <property type="component" value="Unplaced"/>
</dbReference>
<evidence type="ECO:0000313" key="4">
    <source>
        <dbReference type="RefSeq" id="XP_033574597.1"/>
    </source>
</evidence>
<dbReference type="EMBL" id="MU003704">
    <property type="protein sequence ID" value="KAF2807633.1"/>
    <property type="molecule type" value="Genomic_DNA"/>
</dbReference>
<reference evidence="2 4" key="1">
    <citation type="journal article" date="2020" name="Stud. Mycol.">
        <title>101 Dothideomycetes genomes: a test case for predicting lifestyles and emergence of pathogens.</title>
        <authorList>
            <person name="Haridas S."/>
            <person name="Albert R."/>
            <person name="Binder M."/>
            <person name="Bloem J."/>
            <person name="Labutti K."/>
            <person name="Salamov A."/>
            <person name="Andreopoulos B."/>
            <person name="Baker S."/>
            <person name="Barry K."/>
            <person name="Bills G."/>
            <person name="Bluhm B."/>
            <person name="Cannon C."/>
            <person name="Castanera R."/>
            <person name="Culley D."/>
            <person name="Daum C."/>
            <person name="Ezra D."/>
            <person name="Gonzalez J."/>
            <person name="Henrissat B."/>
            <person name="Kuo A."/>
            <person name="Liang C."/>
            <person name="Lipzen A."/>
            <person name="Lutzoni F."/>
            <person name="Magnuson J."/>
            <person name="Mondo S."/>
            <person name="Nolan M."/>
            <person name="Ohm R."/>
            <person name="Pangilinan J."/>
            <person name="Park H.-J."/>
            <person name="Ramirez L."/>
            <person name="Alfaro M."/>
            <person name="Sun H."/>
            <person name="Tritt A."/>
            <person name="Yoshinaga Y."/>
            <person name="Zwiers L.-H."/>
            <person name="Turgeon B."/>
            <person name="Goodwin S."/>
            <person name="Spatafora J."/>
            <person name="Crous P."/>
            <person name="Grigoriev I."/>
        </authorList>
    </citation>
    <scope>NUCLEOTIDE SEQUENCE</scope>
    <source>
        <strain evidence="2 4">CBS 304.34</strain>
    </source>
</reference>
<feature type="compositionally biased region" description="Low complexity" evidence="1">
    <location>
        <begin position="81"/>
        <end position="105"/>
    </location>
</feature>
<name>A0A6A6YGH7_9PEZI</name>
<evidence type="ECO:0000256" key="1">
    <source>
        <dbReference type="SAM" id="MobiDB-lite"/>
    </source>
</evidence>
<feature type="region of interest" description="Disordered" evidence="1">
    <location>
        <begin position="1"/>
        <end position="29"/>
    </location>
</feature>
<dbReference type="GeneID" id="54467445"/>
<reference evidence="4" key="3">
    <citation type="submission" date="2025-04" db="UniProtKB">
        <authorList>
            <consortium name="RefSeq"/>
        </authorList>
    </citation>
    <scope>IDENTIFICATION</scope>
    <source>
        <strain evidence="4">CBS 304.34</strain>
    </source>
</reference>
<protein>
    <submittedName>
        <fullName evidence="2 4">Uncharacterized protein</fullName>
    </submittedName>
</protein>
<proteinExistence type="predicted"/>
<reference evidence="4" key="2">
    <citation type="submission" date="2020-04" db="EMBL/GenBank/DDBJ databases">
        <authorList>
            <consortium name="NCBI Genome Project"/>
        </authorList>
    </citation>
    <scope>NUCLEOTIDE SEQUENCE</scope>
    <source>
        <strain evidence="4">CBS 304.34</strain>
    </source>
</reference>
<sequence length="253" mass="27704">MLDGPAVSRALPIRGRKPSLTPSTTSSLDDGCLALCSFAKAKDKTATLHRSIQATPTASPPPSRPHLPPQADSAATPPQPSTSTRTSTSPSTIRTSSTRTSTPTPKAHTLAHPGSLAPISHLTVYPPLPSPTPLRHPSAPHTPPLPLFPPGYYTIPEIRRISATTVDSDNDMFTAQEFLDTTRLLPTYLPLRTQYHERVRTVEEVWEEGLPRERRGSEGDTGTQARFAEVPLEEDWRKGSILGRRERMRSVAW</sequence>
<organism evidence="2">
    <name type="scientific">Mytilinidion resinicola</name>
    <dbReference type="NCBI Taxonomy" id="574789"/>
    <lineage>
        <taxon>Eukaryota</taxon>
        <taxon>Fungi</taxon>
        <taxon>Dikarya</taxon>
        <taxon>Ascomycota</taxon>
        <taxon>Pezizomycotina</taxon>
        <taxon>Dothideomycetes</taxon>
        <taxon>Pleosporomycetidae</taxon>
        <taxon>Mytilinidiales</taxon>
        <taxon>Mytilinidiaceae</taxon>
        <taxon>Mytilinidion</taxon>
    </lineage>
</organism>
<dbReference type="RefSeq" id="XP_033574597.1">
    <property type="nucleotide sequence ID" value="XM_033726552.1"/>
</dbReference>
<evidence type="ECO:0000313" key="3">
    <source>
        <dbReference type="Proteomes" id="UP000504636"/>
    </source>
</evidence>
<keyword evidence="3" id="KW-1185">Reference proteome</keyword>
<evidence type="ECO:0000313" key="2">
    <source>
        <dbReference type="EMBL" id="KAF2807633.1"/>
    </source>
</evidence>
<feature type="compositionally biased region" description="Low complexity" evidence="1">
    <location>
        <begin position="18"/>
        <end position="28"/>
    </location>
</feature>
<feature type="region of interest" description="Disordered" evidence="1">
    <location>
        <begin position="44"/>
        <end position="115"/>
    </location>
</feature>
<accession>A0A6A6YGH7</accession>
<dbReference type="AlphaFoldDB" id="A0A6A6YGH7"/>
<feature type="compositionally biased region" description="Pro residues" evidence="1">
    <location>
        <begin position="58"/>
        <end position="68"/>
    </location>
</feature>
<gene>
    <name evidence="2 4" type="ORF">BDZ99DRAFT_535064</name>
</gene>